<dbReference type="CDD" id="cd14385">
    <property type="entry name" value="UBA1_spUBP14_like"/>
    <property type="match status" value="1"/>
</dbReference>
<keyword evidence="6" id="KW-0677">Repeat</keyword>
<feature type="region of interest" description="Disordered" evidence="12">
    <location>
        <begin position="320"/>
        <end position="347"/>
    </location>
</feature>
<protein>
    <recommendedName>
        <fullName evidence="3">ubiquitinyl hydrolase 1</fullName>
        <ecNumber evidence="3">3.4.19.12</ecNumber>
    </recommendedName>
</protein>
<dbReference type="InterPro" id="IPR009060">
    <property type="entry name" value="UBA-like_sf"/>
</dbReference>
<feature type="domain" description="UBA" evidence="13">
    <location>
        <begin position="276"/>
        <end position="316"/>
    </location>
</feature>
<dbReference type="OrthoDB" id="361536at2759"/>
<dbReference type="PROSITE" id="PS50030">
    <property type="entry name" value="UBA"/>
    <property type="match status" value="2"/>
</dbReference>
<dbReference type="PROSITE" id="PS00973">
    <property type="entry name" value="USP_2"/>
    <property type="match status" value="1"/>
</dbReference>
<dbReference type="EMBL" id="JANBQF010000172">
    <property type="protein sequence ID" value="KAJ2004160.1"/>
    <property type="molecule type" value="Genomic_DNA"/>
</dbReference>
<dbReference type="EC" id="3.4.19.12" evidence="3"/>
<dbReference type="PANTHER" id="PTHR21646:SF10">
    <property type="entry name" value="UBIQUITIN CARBOXYL-TERMINAL HYDROLASE 14"/>
    <property type="match status" value="1"/>
</dbReference>
<dbReference type="InterPro" id="IPR018200">
    <property type="entry name" value="USP_CS"/>
</dbReference>
<keyword evidence="4" id="KW-0645">Protease</keyword>
<organism evidence="15 16">
    <name type="scientific">Coemansia thaxteri</name>
    <dbReference type="NCBI Taxonomy" id="2663907"/>
    <lineage>
        <taxon>Eukaryota</taxon>
        <taxon>Fungi</taxon>
        <taxon>Fungi incertae sedis</taxon>
        <taxon>Zoopagomycota</taxon>
        <taxon>Kickxellomycotina</taxon>
        <taxon>Kickxellomycetes</taxon>
        <taxon>Kickxellales</taxon>
        <taxon>Kickxellaceae</taxon>
        <taxon>Coemansia</taxon>
    </lineage>
</organism>
<evidence type="ECO:0000256" key="6">
    <source>
        <dbReference type="ARBA" id="ARBA00022737"/>
    </source>
</evidence>
<dbReference type="InterPro" id="IPR050185">
    <property type="entry name" value="Ub_carboxyl-term_hydrolase"/>
</dbReference>
<feature type="domain" description="UBA" evidence="13">
    <location>
        <begin position="215"/>
        <end position="256"/>
    </location>
</feature>
<evidence type="ECO:0000256" key="11">
    <source>
        <dbReference type="ARBA" id="ARBA00022833"/>
    </source>
</evidence>
<dbReference type="InterPro" id="IPR028889">
    <property type="entry name" value="USP"/>
</dbReference>
<evidence type="ECO:0000256" key="3">
    <source>
        <dbReference type="ARBA" id="ARBA00012759"/>
    </source>
</evidence>
<dbReference type="FunFam" id="1.10.8.10:FF:000103">
    <property type="entry name" value="Ubiquitin carboxyl-terminal hydrolase"/>
    <property type="match status" value="1"/>
</dbReference>
<dbReference type="InterPro" id="IPR038765">
    <property type="entry name" value="Papain-like_cys_pep_sf"/>
</dbReference>
<keyword evidence="5" id="KW-0479">Metal-binding</keyword>
<dbReference type="InterPro" id="IPR001394">
    <property type="entry name" value="Peptidase_C19_UCH"/>
</dbReference>
<evidence type="ECO:0000256" key="5">
    <source>
        <dbReference type="ARBA" id="ARBA00022723"/>
    </source>
</evidence>
<dbReference type="PROSITE" id="PS50235">
    <property type="entry name" value="USP_3"/>
    <property type="match status" value="1"/>
</dbReference>
<keyword evidence="10" id="KW-0788">Thiol protease</keyword>
<dbReference type="AlphaFoldDB" id="A0A9W8BEG6"/>
<dbReference type="GO" id="GO:0006508">
    <property type="term" value="P:proteolysis"/>
    <property type="evidence" value="ECO:0007669"/>
    <property type="project" value="UniProtKB-KW"/>
</dbReference>
<feature type="compositionally biased region" description="Low complexity" evidence="12">
    <location>
        <begin position="323"/>
        <end position="337"/>
    </location>
</feature>
<comment type="caution">
    <text evidence="15">The sequence shown here is derived from an EMBL/GenBank/DDBJ whole genome shotgun (WGS) entry which is preliminary data.</text>
</comment>
<keyword evidence="9 15" id="KW-0378">Hydrolase</keyword>
<evidence type="ECO:0000256" key="9">
    <source>
        <dbReference type="ARBA" id="ARBA00022801"/>
    </source>
</evidence>
<keyword evidence="16" id="KW-1185">Reference proteome</keyword>
<name>A0A9W8BEG6_9FUNG</name>
<dbReference type="Gene3D" id="1.10.8.10">
    <property type="entry name" value="DNA helicase RuvA subunit, C-terminal domain"/>
    <property type="match status" value="2"/>
</dbReference>
<dbReference type="InterPro" id="IPR015940">
    <property type="entry name" value="UBA"/>
</dbReference>
<evidence type="ECO:0000256" key="1">
    <source>
        <dbReference type="ARBA" id="ARBA00000707"/>
    </source>
</evidence>
<evidence type="ECO:0000259" key="14">
    <source>
        <dbReference type="PROSITE" id="PS50235"/>
    </source>
</evidence>
<evidence type="ECO:0000256" key="7">
    <source>
        <dbReference type="ARBA" id="ARBA00022771"/>
    </source>
</evidence>
<feature type="non-terminal residue" evidence="15">
    <location>
        <position position="1"/>
    </location>
</feature>
<proteinExistence type="inferred from homology"/>
<reference evidence="15" key="1">
    <citation type="submission" date="2022-07" db="EMBL/GenBank/DDBJ databases">
        <title>Phylogenomic reconstructions and comparative analyses of Kickxellomycotina fungi.</title>
        <authorList>
            <person name="Reynolds N.K."/>
            <person name="Stajich J.E."/>
            <person name="Barry K."/>
            <person name="Grigoriev I.V."/>
            <person name="Crous P."/>
            <person name="Smith M.E."/>
        </authorList>
    </citation>
    <scope>NUCLEOTIDE SEQUENCE</scope>
    <source>
        <strain evidence="15">IMI 214461</strain>
    </source>
</reference>
<evidence type="ECO:0000256" key="4">
    <source>
        <dbReference type="ARBA" id="ARBA00022670"/>
    </source>
</evidence>
<evidence type="ECO:0000313" key="16">
    <source>
        <dbReference type="Proteomes" id="UP001150907"/>
    </source>
</evidence>
<dbReference type="Proteomes" id="UP001150907">
    <property type="component" value="Unassembled WGS sequence"/>
</dbReference>
<keyword evidence="11" id="KW-0862">Zinc</keyword>
<dbReference type="SMART" id="SM00165">
    <property type="entry name" value="UBA"/>
    <property type="match status" value="2"/>
</dbReference>
<dbReference type="GO" id="GO:0008270">
    <property type="term" value="F:zinc ion binding"/>
    <property type="evidence" value="ECO:0007669"/>
    <property type="project" value="UniProtKB-KW"/>
</dbReference>
<dbReference type="Pfam" id="PF00627">
    <property type="entry name" value="UBA"/>
    <property type="match status" value="2"/>
</dbReference>
<accession>A0A9W8BEG6</accession>
<evidence type="ECO:0000313" key="15">
    <source>
        <dbReference type="EMBL" id="KAJ2004160.1"/>
    </source>
</evidence>
<dbReference type="PANTHER" id="PTHR21646">
    <property type="entry name" value="UBIQUITIN CARBOXYL-TERMINAL HYDROLASE"/>
    <property type="match status" value="1"/>
</dbReference>
<evidence type="ECO:0000256" key="8">
    <source>
        <dbReference type="ARBA" id="ARBA00022786"/>
    </source>
</evidence>
<comment type="catalytic activity">
    <reaction evidence="1">
        <text>Thiol-dependent hydrolysis of ester, thioester, amide, peptide and isopeptide bonds formed by the C-terminal Gly of ubiquitin (a 76-residue protein attached to proteins as an intracellular targeting signal).</text>
        <dbReference type="EC" id="3.4.19.12"/>
    </reaction>
</comment>
<comment type="similarity">
    <text evidence="2">Belongs to the peptidase C19 family.</text>
</comment>
<feature type="domain" description="USP" evidence="14">
    <location>
        <begin position="1"/>
        <end position="412"/>
    </location>
</feature>
<dbReference type="Pfam" id="PF00443">
    <property type="entry name" value="UCH"/>
    <property type="match status" value="1"/>
</dbReference>
<dbReference type="SUPFAM" id="SSF46934">
    <property type="entry name" value="UBA-like"/>
    <property type="match status" value="1"/>
</dbReference>
<evidence type="ECO:0000256" key="10">
    <source>
        <dbReference type="ARBA" id="ARBA00022807"/>
    </source>
</evidence>
<dbReference type="SUPFAM" id="SSF54001">
    <property type="entry name" value="Cysteine proteinases"/>
    <property type="match status" value="1"/>
</dbReference>
<evidence type="ECO:0000259" key="13">
    <source>
        <dbReference type="PROSITE" id="PS50030"/>
    </source>
</evidence>
<keyword evidence="7" id="KW-0863">Zinc-finger</keyword>
<dbReference type="Gene3D" id="3.90.70.10">
    <property type="entry name" value="Cysteine proteinases"/>
    <property type="match status" value="1"/>
</dbReference>
<evidence type="ECO:0000256" key="12">
    <source>
        <dbReference type="SAM" id="MobiDB-lite"/>
    </source>
</evidence>
<sequence>PGIPPATFKAAVAKDHYEFSTMRQQDAFDFLLHLEKQVDVAERSITADSATPTKVFDFTTEERLQCLTCLKVRYAVQPARSVSLPVIKRPLAVDEGSSAQFEPVTLAECLDLMTAEEPIEGYQCPSCERPTAAIKSTRFASFPKVLAVQARRFELVNWVPEKLDVPVQVPLSPISLEPYRGQGIQEGEVPLPESPADESASGFAAAINARIMAPAVDEEVVAQLESMGFPRVRCVKAVASTGNCGAEAAMSWIFEHMDDPDIDVEPLAASAPPAADVNQDAVDQLAAMGFARARVERELRAAGGDAERALDRLLSIPDDDAEASSAQDEQQPSSSADRAMDDGSNTNSSPSLFELTGFVSHKGSSVHCGHYIAHVRHGAEADTKWFLFNDSKAAAQDDPRPEQAYVYFFTRSD</sequence>
<dbReference type="GO" id="GO:0016579">
    <property type="term" value="P:protein deubiquitination"/>
    <property type="evidence" value="ECO:0007669"/>
    <property type="project" value="InterPro"/>
</dbReference>
<dbReference type="GO" id="GO:0004843">
    <property type="term" value="F:cysteine-type deubiquitinase activity"/>
    <property type="evidence" value="ECO:0007669"/>
    <property type="project" value="UniProtKB-EC"/>
</dbReference>
<gene>
    <name evidence="15" type="primary">ubp14</name>
    <name evidence="15" type="ORF">H4R26_002675</name>
</gene>
<evidence type="ECO:0000256" key="2">
    <source>
        <dbReference type="ARBA" id="ARBA00009085"/>
    </source>
</evidence>
<keyword evidence="8" id="KW-0833">Ubl conjugation pathway</keyword>